<dbReference type="RefSeq" id="WP_098459828.1">
    <property type="nucleotide sequence ID" value="NZ_PDJC01000001.1"/>
</dbReference>
<gene>
    <name evidence="1" type="ORF">ATK74_0807</name>
</gene>
<name>A0A2A9CPF0_9ACTN</name>
<evidence type="ECO:0000313" key="1">
    <source>
        <dbReference type="EMBL" id="PFG16273.1"/>
    </source>
</evidence>
<dbReference type="Proteomes" id="UP000226079">
    <property type="component" value="Unassembled WGS sequence"/>
</dbReference>
<sequence>MTVLSEGQYELDGYLFGLGTPVRLLSGGDVTSGVTVRVQDQDHPRADQLLMGRDQLAPPSREFTWLVDAEDAASELARLRAAWRADKVRATPGATSVLRWCRHGVTYWSRGRGRDFTPLHRDPVEPGRRYASAKWQYAEAQAYLDTLVSAELSLTGSAAPTGFTLPAVLPWILGSVTSERAGVVTVDGLAAVPFRVVIAGPSTGSATNLKLAGPGWLLDFGALVLKAGSQIVVDTSWIGSALMDGASVAGTLSRKSTLTGRLQPGTAEFTFTATDTSRTTKATISWRPAALIF</sequence>
<evidence type="ECO:0008006" key="3">
    <source>
        <dbReference type="Google" id="ProtNLM"/>
    </source>
</evidence>
<reference evidence="1 2" key="1">
    <citation type="submission" date="2017-10" db="EMBL/GenBank/DDBJ databases">
        <title>Sequencing the genomes of 1000 actinobacteria strains.</title>
        <authorList>
            <person name="Klenk H.-P."/>
        </authorList>
    </citation>
    <scope>NUCLEOTIDE SEQUENCE [LARGE SCALE GENOMIC DNA]</scope>
    <source>
        <strain evidence="1 2">DSM 15597</strain>
    </source>
</reference>
<dbReference type="AlphaFoldDB" id="A0A2A9CPF0"/>
<dbReference type="EMBL" id="PDJC01000001">
    <property type="protein sequence ID" value="PFG16273.1"/>
    <property type="molecule type" value="Genomic_DNA"/>
</dbReference>
<organism evidence="1 2">
    <name type="scientific">Propionicimonas paludicola</name>
    <dbReference type="NCBI Taxonomy" id="185243"/>
    <lineage>
        <taxon>Bacteria</taxon>
        <taxon>Bacillati</taxon>
        <taxon>Actinomycetota</taxon>
        <taxon>Actinomycetes</taxon>
        <taxon>Propionibacteriales</taxon>
        <taxon>Nocardioidaceae</taxon>
        <taxon>Propionicimonas</taxon>
    </lineage>
</organism>
<dbReference type="OrthoDB" id="3546247at2"/>
<keyword evidence="2" id="KW-1185">Reference proteome</keyword>
<comment type="caution">
    <text evidence="1">The sequence shown here is derived from an EMBL/GenBank/DDBJ whole genome shotgun (WGS) entry which is preliminary data.</text>
</comment>
<evidence type="ECO:0000313" key="2">
    <source>
        <dbReference type="Proteomes" id="UP000226079"/>
    </source>
</evidence>
<accession>A0A2A9CPF0</accession>
<proteinExistence type="predicted"/>
<protein>
    <recommendedName>
        <fullName evidence="3">Tail protein</fullName>
    </recommendedName>
</protein>